<reference evidence="13 14" key="1">
    <citation type="submission" date="2020-08" db="EMBL/GenBank/DDBJ databases">
        <title>Genomic Encyclopedia of Type Strains, Phase III (KMG-III): the genomes of soil and plant-associated and newly described type strains.</title>
        <authorList>
            <person name="Whitman W."/>
        </authorList>
    </citation>
    <scope>NUCLEOTIDE SEQUENCE [LARGE SCALE GENOMIC DNA]</scope>
    <source>
        <strain evidence="13 14">CECT 8572</strain>
    </source>
</reference>
<feature type="domain" description="Cytidyltransferase-like" evidence="12">
    <location>
        <begin position="16"/>
        <end position="194"/>
    </location>
</feature>
<evidence type="ECO:0000256" key="2">
    <source>
        <dbReference type="ARBA" id="ARBA00005019"/>
    </source>
</evidence>
<dbReference type="CDD" id="cd02165">
    <property type="entry name" value="NMNAT"/>
    <property type="match status" value="1"/>
</dbReference>
<comment type="function">
    <text evidence="1 11">Catalyzes the reversible adenylation of nicotinate mononucleotide (NaMN) to nicotinic acid adenine dinucleotide (NaAD).</text>
</comment>
<dbReference type="NCBIfam" id="TIGR00482">
    <property type="entry name" value="nicotinate (nicotinamide) nucleotide adenylyltransferase"/>
    <property type="match status" value="1"/>
</dbReference>
<dbReference type="InterPro" id="IPR005248">
    <property type="entry name" value="NadD/NMNAT"/>
</dbReference>
<dbReference type="EMBL" id="JACIBX010000003">
    <property type="protein sequence ID" value="MBB3711705.1"/>
    <property type="molecule type" value="Genomic_DNA"/>
</dbReference>
<organism evidence="13 14">
    <name type="scientific">Limimaricola variabilis</name>
    <dbReference type="NCBI Taxonomy" id="1492771"/>
    <lineage>
        <taxon>Bacteria</taxon>
        <taxon>Pseudomonadati</taxon>
        <taxon>Pseudomonadota</taxon>
        <taxon>Alphaproteobacteria</taxon>
        <taxon>Rhodobacterales</taxon>
        <taxon>Paracoccaceae</taxon>
        <taxon>Limimaricola</taxon>
    </lineage>
</organism>
<comment type="similarity">
    <text evidence="3 11">Belongs to the NadD family.</text>
</comment>
<dbReference type="PANTHER" id="PTHR39321:SF3">
    <property type="entry name" value="PHOSPHOPANTETHEINE ADENYLYLTRANSFERASE"/>
    <property type="match status" value="1"/>
</dbReference>
<evidence type="ECO:0000313" key="14">
    <source>
        <dbReference type="Proteomes" id="UP000576152"/>
    </source>
</evidence>
<protein>
    <recommendedName>
        <fullName evidence="11">Probable nicotinate-nucleotide adenylyltransferase</fullName>
        <ecNumber evidence="11">2.7.7.18</ecNumber>
    </recommendedName>
    <alternativeName>
        <fullName evidence="11">Deamido-NAD(+) diphosphorylase</fullName>
    </alternativeName>
    <alternativeName>
        <fullName evidence="11">Deamido-NAD(+) pyrophosphorylase</fullName>
    </alternativeName>
    <alternativeName>
        <fullName evidence="11">Nicotinate mononucleotide adenylyltransferase</fullName>
        <shortName evidence="11">NaMN adenylyltransferase</shortName>
    </alternativeName>
</protein>
<evidence type="ECO:0000256" key="6">
    <source>
        <dbReference type="ARBA" id="ARBA00022695"/>
    </source>
</evidence>
<comment type="pathway">
    <text evidence="2 11">Cofactor biosynthesis; NAD(+) biosynthesis; deamido-NAD(+) from nicotinate D-ribonucleotide: step 1/1.</text>
</comment>
<dbReference type="RefSeq" id="WP_183470991.1">
    <property type="nucleotide sequence ID" value="NZ_JACIBX010000003.1"/>
</dbReference>
<dbReference type="Pfam" id="PF01467">
    <property type="entry name" value="CTP_transf_like"/>
    <property type="match status" value="1"/>
</dbReference>
<name>A0ABR6HMC2_9RHOB</name>
<gene>
    <name evidence="11" type="primary">nadD</name>
    <name evidence="13" type="ORF">FHS00_001276</name>
</gene>
<evidence type="ECO:0000256" key="5">
    <source>
        <dbReference type="ARBA" id="ARBA00022679"/>
    </source>
</evidence>
<keyword evidence="8 11" id="KW-0067">ATP-binding</keyword>
<comment type="catalytic activity">
    <reaction evidence="10 11">
        <text>nicotinate beta-D-ribonucleotide + ATP + H(+) = deamido-NAD(+) + diphosphate</text>
        <dbReference type="Rhea" id="RHEA:22860"/>
        <dbReference type="ChEBI" id="CHEBI:15378"/>
        <dbReference type="ChEBI" id="CHEBI:30616"/>
        <dbReference type="ChEBI" id="CHEBI:33019"/>
        <dbReference type="ChEBI" id="CHEBI:57502"/>
        <dbReference type="ChEBI" id="CHEBI:58437"/>
        <dbReference type="EC" id="2.7.7.18"/>
    </reaction>
</comment>
<sequence>MSTGWPKARAGQAIGLLGGSFDPAHEGHMAITLEAIRRFRLDRVWWMVSPGNPLKARGPAPMARRIAQAERVAQHPKIRVTDIEARLGTRYTAQTIARLTARYPGVDFVWLMGADNLVQLHRWQDWRRIVESVPMGVFARPGDRLAARLSRAARVYRGARLPMHAAEGLARAPAPAWCFVNLPMSAASSTAIRAEGGWPQGAGKLAEP</sequence>
<evidence type="ECO:0000256" key="9">
    <source>
        <dbReference type="ARBA" id="ARBA00023027"/>
    </source>
</evidence>
<dbReference type="HAMAP" id="MF_00244">
    <property type="entry name" value="NaMN_adenylyltr"/>
    <property type="match status" value="1"/>
</dbReference>
<evidence type="ECO:0000256" key="11">
    <source>
        <dbReference type="HAMAP-Rule" id="MF_00244"/>
    </source>
</evidence>
<evidence type="ECO:0000256" key="7">
    <source>
        <dbReference type="ARBA" id="ARBA00022741"/>
    </source>
</evidence>
<dbReference type="InterPro" id="IPR014729">
    <property type="entry name" value="Rossmann-like_a/b/a_fold"/>
</dbReference>
<evidence type="ECO:0000256" key="10">
    <source>
        <dbReference type="ARBA" id="ARBA00048721"/>
    </source>
</evidence>
<keyword evidence="5 11" id="KW-0808">Transferase</keyword>
<proteinExistence type="inferred from homology"/>
<keyword evidence="9 11" id="KW-0520">NAD</keyword>
<dbReference type="EC" id="2.7.7.18" evidence="11"/>
<evidence type="ECO:0000256" key="8">
    <source>
        <dbReference type="ARBA" id="ARBA00022840"/>
    </source>
</evidence>
<dbReference type="InterPro" id="IPR004821">
    <property type="entry name" value="Cyt_trans-like"/>
</dbReference>
<keyword evidence="14" id="KW-1185">Reference proteome</keyword>
<dbReference type="Proteomes" id="UP000576152">
    <property type="component" value="Unassembled WGS sequence"/>
</dbReference>
<evidence type="ECO:0000256" key="3">
    <source>
        <dbReference type="ARBA" id="ARBA00009014"/>
    </source>
</evidence>
<accession>A0ABR6HMC2</accession>
<evidence type="ECO:0000256" key="4">
    <source>
        <dbReference type="ARBA" id="ARBA00022642"/>
    </source>
</evidence>
<keyword evidence="7 11" id="KW-0547">Nucleotide-binding</keyword>
<dbReference type="NCBIfam" id="NF000843">
    <property type="entry name" value="PRK00071.2-2"/>
    <property type="match status" value="1"/>
</dbReference>
<evidence type="ECO:0000313" key="13">
    <source>
        <dbReference type="EMBL" id="MBB3711705.1"/>
    </source>
</evidence>
<dbReference type="GO" id="GO:0004515">
    <property type="term" value="F:nicotinate-nucleotide adenylyltransferase activity"/>
    <property type="evidence" value="ECO:0007669"/>
    <property type="project" value="UniProtKB-EC"/>
</dbReference>
<dbReference type="SUPFAM" id="SSF52374">
    <property type="entry name" value="Nucleotidylyl transferase"/>
    <property type="match status" value="1"/>
</dbReference>
<keyword evidence="4 11" id="KW-0662">Pyridine nucleotide biosynthesis</keyword>
<dbReference type="NCBIfam" id="NF000845">
    <property type="entry name" value="PRK00071.2-4"/>
    <property type="match status" value="1"/>
</dbReference>
<dbReference type="Gene3D" id="3.40.50.620">
    <property type="entry name" value="HUPs"/>
    <property type="match status" value="1"/>
</dbReference>
<keyword evidence="6 11" id="KW-0548">Nucleotidyltransferase</keyword>
<evidence type="ECO:0000256" key="1">
    <source>
        <dbReference type="ARBA" id="ARBA00002324"/>
    </source>
</evidence>
<dbReference type="PANTHER" id="PTHR39321">
    <property type="entry name" value="NICOTINATE-NUCLEOTIDE ADENYLYLTRANSFERASE-RELATED"/>
    <property type="match status" value="1"/>
</dbReference>
<evidence type="ECO:0000259" key="12">
    <source>
        <dbReference type="Pfam" id="PF01467"/>
    </source>
</evidence>
<comment type="caution">
    <text evidence="13">The sequence shown here is derived from an EMBL/GenBank/DDBJ whole genome shotgun (WGS) entry which is preliminary data.</text>
</comment>